<protein>
    <submittedName>
        <fullName evidence="1">Uncharacterized protein</fullName>
    </submittedName>
</protein>
<keyword evidence="2" id="KW-1185">Reference proteome</keyword>
<dbReference type="Proteomes" id="UP001201161">
    <property type="component" value="Unassembled WGS sequence"/>
</dbReference>
<sequence length="325" mass="33724">MWRAVPGGVLLALLALTGCGSDGTGDLDDSAAWRTSTDPLDPTGLVWASGQTVHLQDGTTVDVGADIAQFAVAGDGIFFFEATGDDRGDDLRDAPLLYGEDGSDPVDTGLDVDGDMVAASPDGTHLAAIVVNDDDTGATVTIFDLTSGEVVRSSDGMRPGSDPEDEFLEAELSVLGIDDDDLYGRSLDGDFAWSLSTGEGREADPSALLDPLASPNGAWTIETKRDGTVRTVASPGGERVRLQLPEGWRSYLSAWADGSTAVGVSVKGGASPELDPGDTVRLLTCQVPDGTCEVRTDVPDGTVLLPMRGDTGQAYRIQTGRTGSS</sequence>
<organism evidence="1 2">
    <name type="scientific">Nocardioides potassii</name>
    <dbReference type="NCBI Taxonomy" id="2911371"/>
    <lineage>
        <taxon>Bacteria</taxon>
        <taxon>Bacillati</taxon>
        <taxon>Actinomycetota</taxon>
        <taxon>Actinomycetes</taxon>
        <taxon>Propionibacteriales</taxon>
        <taxon>Nocardioidaceae</taxon>
        <taxon>Nocardioides</taxon>
    </lineage>
</organism>
<dbReference type="SUPFAM" id="SSF50993">
    <property type="entry name" value="Peptidase/esterase 'gauge' domain"/>
    <property type="match status" value="1"/>
</dbReference>
<gene>
    <name evidence="1" type="ORF">L2K70_09580</name>
</gene>
<evidence type="ECO:0000313" key="1">
    <source>
        <dbReference type="EMBL" id="MCF6377855.1"/>
    </source>
</evidence>
<dbReference type="EMBL" id="JAKJHZ010000006">
    <property type="protein sequence ID" value="MCF6377855.1"/>
    <property type="molecule type" value="Genomic_DNA"/>
</dbReference>
<reference evidence="1 2" key="1">
    <citation type="submission" date="2022-01" db="EMBL/GenBank/DDBJ databases">
        <title>Nocardioides sp. nov., an actinomycete isolated from mining soil.</title>
        <authorList>
            <person name="Liu L."/>
        </authorList>
    </citation>
    <scope>NUCLEOTIDE SEQUENCE [LARGE SCALE GENOMIC DNA]</scope>
    <source>
        <strain evidence="1 2">KLBMP 9356</strain>
    </source>
</reference>
<dbReference type="RefSeq" id="WP_236401611.1">
    <property type="nucleotide sequence ID" value="NZ_JAKJHZ010000006.1"/>
</dbReference>
<comment type="caution">
    <text evidence="1">The sequence shown here is derived from an EMBL/GenBank/DDBJ whole genome shotgun (WGS) entry which is preliminary data.</text>
</comment>
<evidence type="ECO:0000313" key="2">
    <source>
        <dbReference type="Proteomes" id="UP001201161"/>
    </source>
</evidence>
<name>A0ABS9HC91_9ACTN</name>
<accession>A0ABS9HC91</accession>
<dbReference type="PROSITE" id="PS51257">
    <property type="entry name" value="PROKAR_LIPOPROTEIN"/>
    <property type="match status" value="1"/>
</dbReference>
<proteinExistence type="predicted"/>